<proteinExistence type="inferred from homology"/>
<feature type="binding site" evidence="11">
    <location>
        <position position="281"/>
    </location>
    <ligand>
        <name>Mg(2+)</name>
        <dbReference type="ChEBI" id="CHEBI:18420"/>
    </ligand>
</feature>
<keyword evidence="12" id="KW-0732">Signal</keyword>
<sequence>MKRRFFAFSLTLCLLFTLPGCRAQRTKQSVTGFYFDTVVVMTIYWKDDAPLKAALEKCAYYENLLSKTVEGSDVWRINHAEGKRVQVDGETRDIIEKALEYGALSKGGFDITIAPCVALWDFTGENAGKLPDPDALAAAAALVDYTQVDVNDDGVKLGPGQSVDLGGIAKGYITGRISDLLKAKGVESGLLNFGGNVQTIGNKPDGTPWNVGVQDPRSASGESIAVMPVTDGAVVTSGIYERGFDLDGVRYHHLLDTATGMPIQNDLAGVSIFVDDSFDGDGLSTTLFSLGVEEGLALAEKLDGVEAMFVTREDRVSYTSGLEGKIKLIESAKE</sequence>
<dbReference type="SUPFAM" id="SSF143631">
    <property type="entry name" value="ApbE-like"/>
    <property type="match status" value="1"/>
</dbReference>
<evidence type="ECO:0000256" key="6">
    <source>
        <dbReference type="ARBA" id="ARBA00022827"/>
    </source>
</evidence>
<evidence type="ECO:0000256" key="12">
    <source>
        <dbReference type="SAM" id="SignalP"/>
    </source>
</evidence>
<organism evidence="13">
    <name type="scientific">uncultured Eubacteriales bacterium</name>
    <dbReference type="NCBI Taxonomy" id="172733"/>
    <lineage>
        <taxon>Bacteria</taxon>
        <taxon>Bacillati</taxon>
        <taxon>Bacillota</taxon>
        <taxon>Clostridia</taxon>
        <taxon>Eubacteriales</taxon>
        <taxon>environmental samples</taxon>
    </lineage>
</organism>
<keyword evidence="7 10" id="KW-0460">Magnesium</keyword>
<feature type="binding site" evidence="11">
    <location>
        <position position="285"/>
    </location>
    <ligand>
        <name>Mg(2+)</name>
        <dbReference type="ChEBI" id="CHEBI:18420"/>
    </ligand>
</feature>
<keyword evidence="5 10" id="KW-0479">Metal-binding</keyword>
<evidence type="ECO:0000256" key="10">
    <source>
        <dbReference type="PIRNR" id="PIRNR006268"/>
    </source>
</evidence>
<feature type="signal peptide" evidence="12">
    <location>
        <begin position="1"/>
        <end position="23"/>
    </location>
</feature>
<dbReference type="PANTHER" id="PTHR30040:SF2">
    <property type="entry name" value="FAD:PROTEIN FMN TRANSFERASE"/>
    <property type="match status" value="1"/>
</dbReference>
<comment type="similarity">
    <text evidence="10">Belongs to the ApbE family.</text>
</comment>
<dbReference type="GO" id="GO:0016740">
    <property type="term" value="F:transferase activity"/>
    <property type="evidence" value="ECO:0007669"/>
    <property type="project" value="UniProtKB-UniRule"/>
</dbReference>
<evidence type="ECO:0000256" key="7">
    <source>
        <dbReference type="ARBA" id="ARBA00022842"/>
    </source>
</evidence>
<keyword evidence="3 10" id="KW-0285">Flavoprotein</keyword>
<evidence type="ECO:0000256" key="3">
    <source>
        <dbReference type="ARBA" id="ARBA00022630"/>
    </source>
</evidence>
<evidence type="ECO:0000256" key="8">
    <source>
        <dbReference type="ARBA" id="ARBA00031306"/>
    </source>
</evidence>
<dbReference type="InterPro" id="IPR003374">
    <property type="entry name" value="ApbE-like_sf"/>
</dbReference>
<accession>A0A212KH29</accession>
<dbReference type="Pfam" id="PF02424">
    <property type="entry name" value="ApbE"/>
    <property type="match status" value="1"/>
</dbReference>
<reference evidence="13" key="1">
    <citation type="submission" date="2016-04" db="EMBL/GenBank/DDBJ databases">
        <authorList>
            <person name="Evans L.H."/>
            <person name="Alamgir A."/>
            <person name="Owens N."/>
            <person name="Weber N.D."/>
            <person name="Virtaneva K."/>
            <person name="Barbian K."/>
            <person name="Babar A."/>
            <person name="Rosenke K."/>
        </authorList>
    </citation>
    <scope>NUCLEOTIDE SEQUENCE</scope>
    <source>
        <strain evidence="13">86</strain>
    </source>
</reference>
<protein>
    <recommendedName>
        <fullName evidence="2 10">FAD:protein FMN transferase</fullName>
        <ecNumber evidence="1 10">2.7.1.180</ecNumber>
    </recommendedName>
    <alternativeName>
        <fullName evidence="8 10">Flavin transferase</fullName>
    </alternativeName>
</protein>
<evidence type="ECO:0000256" key="5">
    <source>
        <dbReference type="ARBA" id="ARBA00022723"/>
    </source>
</evidence>
<comment type="catalytic activity">
    <reaction evidence="9 10">
        <text>L-threonyl-[protein] + FAD = FMN-L-threonyl-[protein] + AMP + H(+)</text>
        <dbReference type="Rhea" id="RHEA:36847"/>
        <dbReference type="Rhea" id="RHEA-COMP:11060"/>
        <dbReference type="Rhea" id="RHEA-COMP:11061"/>
        <dbReference type="ChEBI" id="CHEBI:15378"/>
        <dbReference type="ChEBI" id="CHEBI:30013"/>
        <dbReference type="ChEBI" id="CHEBI:57692"/>
        <dbReference type="ChEBI" id="CHEBI:74257"/>
        <dbReference type="ChEBI" id="CHEBI:456215"/>
        <dbReference type="EC" id="2.7.1.180"/>
    </reaction>
</comment>
<dbReference type="GO" id="GO:0046872">
    <property type="term" value="F:metal ion binding"/>
    <property type="evidence" value="ECO:0007669"/>
    <property type="project" value="UniProtKB-UniRule"/>
</dbReference>
<evidence type="ECO:0000256" key="4">
    <source>
        <dbReference type="ARBA" id="ARBA00022679"/>
    </source>
</evidence>
<evidence type="ECO:0000313" key="13">
    <source>
        <dbReference type="EMBL" id="SBW11046.1"/>
    </source>
</evidence>
<feature type="chain" id="PRO_5039918898" description="FAD:protein FMN transferase" evidence="12">
    <location>
        <begin position="24"/>
        <end position="334"/>
    </location>
</feature>
<evidence type="ECO:0000256" key="1">
    <source>
        <dbReference type="ARBA" id="ARBA00011955"/>
    </source>
</evidence>
<dbReference type="InterPro" id="IPR024932">
    <property type="entry name" value="ApbE"/>
</dbReference>
<dbReference type="Gene3D" id="3.10.520.10">
    <property type="entry name" value="ApbE-like domains"/>
    <property type="match status" value="1"/>
</dbReference>
<name>A0A212KH29_9FIRM</name>
<dbReference type="PANTHER" id="PTHR30040">
    <property type="entry name" value="THIAMINE BIOSYNTHESIS LIPOPROTEIN APBE"/>
    <property type="match status" value="1"/>
</dbReference>
<dbReference type="PIRSF" id="PIRSF006268">
    <property type="entry name" value="ApbE"/>
    <property type="match status" value="1"/>
</dbReference>
<dbReference type="AlphaFoldDB" id="A0A212KH29"/>
<feature type="binding site" evidence="11">
    <location>
        <position position="167"/>
    </location>
    <ligand>
        <name>Mg(2+)</name>
        <dbReference type="ChEBI" id="CHEBI:18420"/>
    </ligand>
</feature>
<evidence type="ECO:0000256" key="2">
    <source>
        <dbReference type="ARBA" id="ARBA00016337"/>
    </source>
</evidence>
<comment type="cofactor">
    <cofactor evidence="11">
        <name>Mg(2+)</name>
        <dbReference type="ChEBI" id="CHEBI:18420"/>
    </cofactor>
    <cofactor evidence="11">
        <name>Mn(2+)</name>
        <dbReference type="ChEBI" id="CHEBI:29035"/>
    </cofactor>
    <text evidence="11">Magnesium. Can also use manganese.</text>
</comment>
<keyword evidence="4 10" id="KW-0808">Transferase</keyword>
<keyword evidence="6 10" id="KW-0274">FAD</keyword>
<evidence type="ECO:0000256" key="9">
    <source>
        <dbReference type="ARBA" id="ARBA00048540"/>
    </source>
</evidence>
<evidence type="ECO:0000256" key="11">
    <source>
        <dbReference type="PIRSR" id="PIRSR006268-2"/>
    </source>
</evidence>
<dbReference type="EMBL" id="FLUN01000001">
    <property type="protein sequence ID" value="SBW11046.1"/>
    <property type="molecule type" value="Genomic_DNA"/>
</dbReference>
<gene>
    <name evidence="13" type="ORF">KL86CLO1_13139</name>
</gene>
<dbReference type="EC" id="2.7.1.180" evidence="1 10"/>